<feature type="domain" description="Glycosyl hydrolase family 81 C-terminal" evidence="11">
    <location>
        <begin position="418"/>
        <end position="770"/>
    </location>
</feature>
<dbReference type="HOGENOM" id="CLU_005482_2_0_1"/>
<evidence type="ECO:0000256" key="6">
    <source>
        <dbReference type="ARBA" id="ARBA00023295"/>
    </source>
</evidence>
<keyword evidence="5" id="KW-0119">Carbohydrate metabolism</keyword>
<name>J8LKX5_SACAR</name>
<dbReference type="Gene3D" id="2.70.98.30">
    <property type="entry name" value="Golgi alpha-mannosidase II, domain 4"/>
    <property type="match status" value="1"/>
</dbReference>
<dbReference type="Proteomes" id="UP000006968">
    <property type="component" value="Chromosome XII"/>
</dbReference>
<evidence type="ECO:0000256" key="7">
    <source>
        <dbReference type="ARBA" id="ARBA00023316"/>
    </source>
</evidence>
<evidence type="ECO:0000259" key="10">
    <source>
        <dbReference type="Pfam" id="PF03639"/>
    </source>
</evidence>
<evidence type="ECO:0000256" key="4">
    <source>
        <dbReference type="ARBA" id="ARBA00022801"/>
    </source>
</evidence>
<reference evidence="12 13" key="1">
    <citation type="journal article" date="2013" name="BMC Genomics">
        <title>High quality de novo sequencing and assembly of the Saccharomyces arboricolus genome.</title>
        <authorList>
            <person name="Liti G."/>
            <person name="Nguyen Ba A.N."/>
            <person name="Blythe M."/>
            <person name="Mueller C.A."/>
            <person name="Bergstroem A."/>
            <person name="Cubillos F.A."/>
            <person name="Dafhnis-Calas F."/>
            <person name="Khoshraftar S."/>
            <person name="Malla S."/>
            <person name="Mehta N."/>
            <person name="Siow C.C."/>
            <person name="Warringer J."/>
            <person name="Moses A.M."/>
            <person name="Louis E.J."/>
            <person name="Nieduszynski C.A."/>
        </authorList>
    </citation>
    <scope>NUCLEOTIDE SEQUENCE [LARGE SCALE GENOMIC DNA]</scope>
    <source>
        <strain evidence="13">H-6 / AS 2.3317 / CBS 10644</strain>
    </source>
</reference>
<evidence type="ECO:0000313" key="13">
    <source>
        <dbReference type="Proteomes" id="UP000006968"/>
    </source>
</evidence>
<dbReference type="FunFam" id="2.70.98.30:FF:000006">
    <property type="entry name" value="Endo-1,3-beta-glucanase Engl1"/>
    <property type="match status" value="1"/>
</dbReference>
<evidence type="ECO:0000256" key="3">
    <source>
        <dbReference type="ARBA" id="ARBA00012780"/>
    </source>
</evidence>
<keyword evidence="4" id="KW-0378">Hydrolase</keyword>
<dbReference type="InterPro" id="IPR040720">
    <property type="entry name" value="GH81_C"/>
</dbReference>
<evidence type="ECO:0000313" key="12">
    <source>
        <dbReference type="EMBL" id="EJS42702.1"/>
    </source>
</evidence>
<feature type="domain" description="Glycosyl hydrolase family 81 N-terminal" evidence="10">
    <location>
        <begin position="104"/>
        <end position="408"/>
    </location>
</feature>
<accession>J8LKX5</accession>
<proteinExistence type="inferred from homology"/>
<dbReference type="PANTHER" id="PTHR31983:SF0">
    <property type="entry name" value="GLUCAN ENDO-1,3-BETA-D-GLUCOSIDASE 2"/>
    <property type="match status" value="1"/>
</dbReference>
<keyword evidence="7" id="KW-0961">Cell wall biogenesis/degradation</keyword>
<feature type="region of interest" description="Disordered" evidence="9">
    <location>
        <begin position="1"/>
        <end position="34"/>
    </location>
</feature>
<dbReference type="GO" id="GO:0071555">
    <property type="term" value="P:cell wall organization"/>
    <property type="evidence" value="ECO:0007669"/>
    <property type="project" value="UniProtKB-KW"/>
</dbReference>
<evidence type="ECO:0000256" key="5">
    <source>
        <dbReference type="ARBA" id="ARBA00023277"/>
    </source>
</evidence>
<dbReference type="Gene3D" id="1.20.5.420">
    <property type="entry name" value="Immunoglobulin FC, subunit C"/>
    <property type="match status" value="1"/>
</dbReference>
<dbReference type="OrthoDB" id="4473401at2759"/>
<dbReference type="EMBL" id="ALIE01000142">
    <property type="protein sequence ID" value="EJS42702.1"/>
    <property type="molecule type" value="Genomic_DNA"/>
</dbReference>
<dbReference type="GO" id="GO:0042973">
    <property type="term" value="F:glucan endo-1,3-beta-D-glucosidase activity"/>
    <property type="evidence" value="ECO:0007669"/>
    <property type="project" value="UniProtKB-EC"/>
</dbReference>
<evidence type="ECO:0000256" key="1">
    <source>
        <dbReference type="ARBA" id="ARBA00000382"/>
    </source>
</evidence>
<dbReference type="GO" id="GO:0052861">
    <property type="term" value="F:endo-1,3(4)-beta-glucanase activity"/>
    <property type="evidence" value="ECO:0007669"/>
    <property type="project" value="InterPro"/>
</dbReference>
<protein>
    <recommendedName>
        <fullName evidence="3">glucan endo-1,3-beta-D-glucosidase</fullName>
        <ecNumber evidence="3">3.2.1.39</ecNumber>
    </recommendedName>
</protein>
<evidence type="ECO:0000256" key="9">
    <source>
        <dbReference type="SAM" id="MobiDB-lite"/>
    </source>
</evidence>
<dbReference type="Pfam" id="PF17652">
    <property type="entry name" value="Glyco_hydro81C"/>
    <property type="match status" value="1"/>
</dbReference>
<dbReference type="GO" id="GO:0009986">
    <property type="term" value="C:cell surface"/>
    <property type="evidence" value="ECO:0007669"/>
    <property type="project" value="TreeGrafter"/>
</dbReference>
<gene>
    <name evidence="12" type="ORF">SU7_2223</name>
</gene>
<comment type="caution">
    <text evidence="12">The sequence shown here is derived from an EMBL/GenBank/DDBJ whole genome shotgun (WGS) entry which is preliminary data.</text>
</comment>
<dbReference type="FunFam" id="1.10.287.1170:FF:000001">
    <property type="entry name" value="Endo-1,3-beta-glucanase Engl1"/>
    <property type="match status" value="1"/>
</dbReference>
<dbReference type="InterPro" id="IPR005200">
    <property type="entry name" value="Endo-beta-glucanase"/>
</dbReference>
<dbReference type="InterPro" id="IPR040451">
    <property type="entry name" value="GH81_N"/>
</dbReference>
<comment type="similarity">
    <text evidence="2">Belongs to the glycosyl hydrolase 81 family.</text>
</comment>
<evidence type="ECO:0000256" key="8">
    <source>
        <dbReference type="ARBA" id="ARBA00023326"/>
    </source>
</evidence>
<comment type="catalytic activity">
    <reaction evidence="1">
        <text>Hydrolysis of (1-&gt;3)-beta-D-glucosidic linkages in (1-&gt;3)-beta-D-glucans.</text>
        <dbReference type="EC" id="3.2.1.39"/>
    </reaction>
</comment>
<evidence type="ECO:0000259" key="11">
    <source>
        <dbReference type="Pfam" id="PF17652"/>
    </source>
</evidence>
<keyword evidence="6" id="KW-0326">Glycosidase</keyword>
<dbReference type="GO" id="GO:0000272">
    <property type="term" value="P:polysaccharide catabolic process"/>
    <property type="evidence" value="ECO:0007669"/>
    <property type="project" value="UniProtKB-KW"/>
</dbReference>
<dbReference type="AlphaFoldDB" id="J8LKX5"/>
<dbReference type="PANTHER" id="PTHR31983">
    <property type="entry name" value="ENDO-1,3(4)-BETA-GLUCANASE 1"/>
    <property type="match status" value="1"/>
</dbReference>
<dbReference type="EC" id="3.2.1.39" evidence="3"/>
<dbReference type="Pfam" id="PF03639">
    <property type="entry name" value="Glyco_hydro_81"/>
    <property type="match status" value="1"/>
</dbReference>
<organism evidence="12 13">
    <name type="scientific">Saccharomyces arboricola (strain H-6 / AS 2.3317 / CBS 10644)</name>
    <name type="common">Yeast</name>
    <dbReference type="NCBI Taxonomy" id="1160507"/>
    <lineage>
        <taxon>Eukaryota</taxon>
        <taxon>Fungi</taxon>
        <taxon>Dikarya</taxon>
        <taxon>Ascomycota</taxon>
        <taxon>Saccharomycotina</taxon>
        <taxon>Saccharomycetes</taxon>
        <taxon>Saccharomycetales</taxon>
        <taxon>Saccharomycetaceae</taxon>
        <taxon>Saccharomyces</taxon>
    </lineage>
</organism>
<dbReference type="PROSITE" id="PS52008">
    <property type="entry name" value="GH81"/>
    <property type="match status" value="1"/>
</dbReference>
<keyword evidence="13" id="KW-1185">Reference proteome</keyword>
<sequence length="777" mass="88637">MSYNRQAIPPPLPNRPADTTNVGPPPVPPRGNVQVPTYSFEHPFISRVTKPSNEPVHALDFSKPLEHSFYEDLFQSPILSNLGPPPSVFRSVQHSLPNPNIGGDDSGPLETNKFYTNMLLEDNTQPVWTHPYSLWFSRDPEFFGLAINHTSADQRVFDTTTDPPRFFFNPTNIKSFIFKARESTSVDDIKLEFQDMKHMSVRLILSLSDSQFIEFPLVQGMGFITAIYHDLSFELRSSVGFKGLERSSISERNVKYNVQLEDNRVWPLYLTSPNSAFPEDFQVSLINNNTITSSHKIDGLVCQLSRDSVPHIDLAAGCYPVSCDLSGQIASEQLTSYRFNYTVVGQSQSGTTLMYALPHHKATFTPEMLEYEIDSKLDSTVKGTMIGYLTNNFDMQVQIPQELGFEPIALYLGKRANYSQETLAKIQEAAIQEVRSSDPQQESNIDSMYFSGKILAKYAWILYVAYYILHDENITRELLNKLNIAIERFTKNQQILPLNYDTTWKGIISSGTSSQDFGNSYYNDHHFHYSYHVIAAAIISIVDNDLNGDTDNSWLRNNRDWVECLIRDYSGADIGDPYFPQFRSFDWFNGHSWAKGLFPSGDGKDEESTSEDINSCYAVKLWGLATRNSKLVNIANLQLGIMKDVFQSYFLYENSNTIQPKEFIRNKVSGILFENKIDHTTYFGMEPQYIHMIHAIPITSASSWVRSPTFVREEWEEKMQPIIDQVNDGWKGIIMLNMALLDPKFSYDFFSQPNFNRNFLDNGQSLTWSLAYSGAFS</sequence>
<keyword evidence="8" id="KW-0624">Polysaccharide degradation</keyword>
<dbReference type="Gene3D" id="1.10.287.1170">
    <property type="entry name" value="glycoside hydrolase family 81 endo-[beta] glucanase"/>
    <property type="match status" value="1"/>
</dbReference>
<evidence type="ECO:0000256" key="2">
    <source>
        <dbReference type="ARBA" id="ARBA00010730"/>
    </source>
</evidence>